<sequence>MIGMDYLALANDADFDAALAGGCDLRDELLGLATSQPMSAAGMQRLFELGVAPRIFGVLHGAGDLAVARVAITSPARGPMLWEPEGTEPRLLVGVREQGVLVDIVSLSTENPDSWALRRGAAWCLGHEAFERCDPAVHWDHAQRLRIQATPIDWMRSGGEGICVLDWSVAPHHLRSLGEDVQLCCDRGAGAALRGLLRFGGVPGVREIGPIRPANERRAA</sequence>
<keyword evidence="2" id="KW-1185">Reference proteome</keyword>
<gene>
    <name evidence="1" type="ORF">DL238_04940</name>
</gene>
<dbReference type="OrthoDB" id="7563142at2"/>
<evidence type="ECO:0000313" key="2">
    <source>
        <dbReference type="Proteomes" id="UP000254101"/>
    </source>
</evidence>
<dbReference type="RefSeq" id="WP_115491242.1">
    <property type="nucleotide sequence ID" value="NZ_JACHWW010000001.1"/>
</dbReference>
<accession>A0A395LK06</accession>
<reference evidence="1 2" key="1">
    <citation type="submission" date="2018-07" db="EMBL/GenBank/DDBJ databases">
        <title>Erythrobacter nanhaiensis sp. nov., a novel member of the genus Erythrobacter isolated from the South China Sea.</title>
        <authorList>
            <person name="Chen X."/>
            <person name="Liu J."/>
        </authorList>
    </citation>
    <scope>NUCLEOTIDE SEQUENCE [LARGE SCALE GENOMIC DNA]</scope>
    <source>
        <strain evidence="1 2">S-5</strain>
    </source>
</reference>
<comment type="caution">
    <text evidence="1">The sequence shown here is derived from an EMBL/GenBank/DDBJ whole genome shotgun (WGS) entry which is preliminary data.</text>
</comment>
<name>A0A395LK06_9SPHN</name>
<dbReference type="EMBL" id="QRBB01000001">
    <property type="protein sequence ID" value="RDS77019.1"/>
    <property type="molecule type" value="Genomic_DNA"/>
</dbReference>
<organism evidence="1 2">
    <name type="scientific">Alteriqipengyuania lutimaris</name>
    <dbReference type="NCBI Taxonomy" id="1538146"/>
    <lineage>
        <taxon>Bacteria</taxon>
        <taxon>Pseudomonadati</taxon>
        <taxon>Pseudomonadota</taxon>
        <taxon>Alphaproteobacteria</taxon>
        <taxon>Sphingomonadales</taxon>
        <taxon>Erythrobacteraceae</taxon>
        <taxon>Alteriqipengyuania</taxon>
    </lineage>
</organism>
<dbReference type="Proteomes" id="UP000254101">
    <property type="component" value="Unassembled WGS sequence"/>
</dbReference>
<protein>
    <submittedName>
        <fullName evidence="1">Uncharacterized protein</fullName>
    </submittedName>
</protein>
<proteinExistence type="predicted"/>
<evidence type="ECO:0000313" key="1">
    <source>
        <dbReference type="EMBL" id="RDS77019.1"/>
    </source>
</evidence>
<dbReference type="AlphaFoldDB" id="A0A395LK06"/>